<dbReference type="EMBL" id="DS547094">
    <property type="protein sequence ID" value="EDR12144.1"/>
    <property type="molecule type" value="Genomic_DNA"/>
</dbReference>
<gene>
    <name evidence="10" type="ORF">LACBIDRAFT_323208</name>
</gene>
<dbReference type="FunCoup" id="B0CZG5">
    <property type="interactions" value="54"/>
</dbReference>
<keyword evidence="5" id="KW-0811">Translocation</keyword>
<dbReference type="GeneID" id="6071986"/>
<dbReference type="Proteomes" id="UP000001194">
    <property type="component" value="Unassembled WGS sequence"/>
</dbReference>
<feature type="compositionally biased region" description="Polar residues" evidence="8">
    <location>
        <begin position="45"/>
        <end position="61"/>
    </location>
</feature>
<dbReference type="GO" id="GO:0051028">
    <property type="term" value="P:mRNA transport"/>
    <property type="evidence" value="ECO:0007669"/>
    <property type="project" value="UniProtKB-KW"/>
</dbReference>
<dbReference type="GO" id="GO:0006606">
    <property type="term" value="P:protein import into nucleus"/>
    <property type="evidence" value="ECO:0007669"/>
    <property type="project" value="TreeGrafter"/>
</dbReference>
<evidence type="ECO:0000256" key="1">
    <source>
        <dbReference type="ARBA" id="ARBA00004567"/>
    </source>
</evidence>
<dbReference type="Pfam" id="PF21093">
    <property type="entry name" value="Nup188_N-subdom_III"/>
    <property type="match status" value="1"/>
</dbReference>
<dbReference type="GO" id="GO:0044611">
    <property type="term" value="C:nuclear pore inner ring"/>
    <property type="evidence" value="ECO:0007669"/>
    <property type="project" value="TreeGrafter"/>
</dbReference>
<feature type="region of interest" description="Disordered" evidence="8">
    <location>
        <begin position="45"/>
        <end position="64"/>
    </location>
</feature>
<dbReference type="PANTHER" id="PTHR31431:SF1">
    <property type="entry name" value="NUCLEOPORIN NUP188"/>
    <property type="match status" value="1"/>
</dbReference>
<feature type="domain" description="Nucleoporin Nup188 N-terminal subdomain III" evidence="9">
    <location>
        <begin position="735"/>
        <end position="1151"/>
    </location>
</feature>
<keyword evidence="4" id="KW-0653">Protein transport</keyword>
<evidence type="ECO:0000259" key="9">
    <source>
        <dbReference type="Pfam" id="PF21093"/>
    </source>
</evidence>
<proteinExistence type="predicted"/>
<dbReference type="RefSeq" id="XP_001876408.1">
    <property type="nucleotide sequence ID" value="XM_001876373.1"/>
</dbReference>
<dbReference type="STRING" id="486041.B0CZG5"/>
<evidence type="ECO:0000256" key="3">
    <source>
        <dbReference type="ARBA" id="ARBA00022816"/>
    </source>
</evidence>
<keyword evidence="7" id="KW-0539">Nucleus</keyword>
<dbReference type="InParanoid" id="B0CZG5"/>
<accession>B0CZG5</accession>
<evidence type="ECO:0000256" key="4">
    <source>
        <dbReference type="ARBA" id="ARBA00022927"/>
    </source>
</evidence>
<keyword evidence="3" id="KW-0509">mRNA transport</keyword>
<dbReference type="Gene3D" id="1.25.10.70">
    <property type="match status" value="1"/>
</dbReference>
<dbReference type="GO" id="GO:0006405">
    <property type="term" value="P:RNA export from nucleus"/>
    <property type="evidence" value="ECO:0007669"/>
    <property type="project" value="TreeGrafter"/>
</dbReference>
<dbReference type="OrthoDB" id="102511at2759"/>
<evidence type="ECO:0000256" key="5">
    <source>
        <dbReference type="ARBA" id="ARBA00023010"/>
    </source>
</evidence>
<evidence type="ECO:0000256" key="2">
    <source>
        <dbReference type="ARBA" id="ARBA00022448"/>
    </source>
</evidence>
<evidence type="ECO:0000256" key="6">
    <source>
        <dbReference type="ARBA" id="ARBA00023132"/>
    </source>
</evidence>
<organism evidence="11">
    <name type="scientific">Laccaria bicolor (strain S238N-H82 / ATCC MYA-4686)</name>
    <name type="common">Bicoloured deceiver</name>
    <name type="synonym">Laccaria laccata var. bicolor</name>
    <dbReference type="NCBI Taxonomy" id="486041"/>
    <lineage>
        <taxon>Eukaryota</taxon>
        <taxon>Fungi</taxon>
        <taxon>Dikarya</taxon>
        <taxon>Basidiomycota</taxon>
        <taxon>Agaricomycotina</taxon>
        <taxon>Agaricomycetes</taxon>
        <taxon>Agaricomycetidae</taxon>
        <taxon>Agaricales</taxon>
        <taxon>Agaricineae</taxon>
        <taxon>Hydnangiaceae</taxon>
        <taxon>Laccaria</taxon>
    </lineage>
</organism>
<comment type="subcellular location">
    <subcellularLocation>
        <location evidence="1">Nucleus</location>
        <location evidence="1">Nuclear pore complex</location>
    </subcellularLocation>
</comment>
<keyword evidence="6" id="KW-0906">Nuclear pore complex</keyword>
<keyword evidence="11" id="KW-1185">Reference proteome</keyword>
<dbReference type="KEGG" id="lbc:LACBIDRAFT_323208"/>
<evidence type="ECO:0000313" key="11">
    <source>
        <dbReference type="Proteomes" id="UP000001194"/>
    </source>
</evidence>
<dbReference type="InterPro" id="IPR048883">
    <property type="entry name" value="Nup188_N-subdom_III"/>
</dbReference>
<dbReference type="PANTHER" id="PTHR31431">
    <property type="entry name" value="NUCLEOPORIN NUP188 HOMOLOG"/>
    <property type="match status" value="1"/>
</dbReference>
<dbReference type="InterPro" id="IPR044840">
    <property type="entry name" value="Nup188"/>
</dbReference>
<keyword evidence="2" id="KW-0813">Transport</keyword>
<reference evidence="10 11" key="1">
    <citation type="journal article" date="2008" name="Nature">
        <title>The genome of Laccaria bicolor provides insights into mycorrhizal symbiosis.</title>
        <authorList>
            <person name="Martin F."/>
            <person name="Aerts A."/>
            <person name="Ahren D."/>
            <person name="Brun A."/>
            <person name="Danchin E.G.J."/>
            <person name="Duchaussoy F."/>
            <person name="Gibon J."/>
            <person name="Kohler A."/>
            <person name="Lindquist E."/>
            <person name="Pereda V."/>
            <person name="Salamov A."/>
            <person name="Shapiro H.J."/>
            <person name="Wuyts J."/>
            <person name="Blaudez D."/>
            <person name="Buee M."/>
            <person name="Brokstein P."/>
            <person name="Canbaeck B."/>
            <person name="Cohen D."/>
            <person name="Courty P.E."/>
            <person name="Coutinho P.M."/>
            <person name="Delaruelle C."/>
            <person name="Detter J.C."/>
            <person name="Deveau A."/>
            <person name="DiFazio S."/>
            <person name="Duplessis S."/>
            <person name="Fraissinet-Tachet L."/>
            <person name="Lucic E."/>
            <person name="Frey-Klett P."/>
            <person name="Fourrey C."/>
            <person name="Feussner I."/>
            <person name="Gay G."/>
            <person name="Grimwood J."/>
            <person name="Hoegger P.J."/>
            <person name="Jain P."/>
            <person name="Kilaru S."/>
            <person name="Labbe J."/>
            <person name="Lin Y.C."/>
            <person name="Legue V."/>
            <person name="Le Tacon F."/>
            <person name="Marmeisse R."/>
            <person name="Melayah D."/>
            <person name="Montanini B."/>
            <person name="Muratet M."/>
            <person name="Nehls U."/>
            <person name="Niculita-Hirzel H."/>
            <person name="Oudot-Le Secq M.P."/>
            <person name="Peter M."/>
            <person name="Quesneville H."/>
            <person name="Rajashekar B."/>
            <person name="Reich M."/>
            <person name="Rouhier N."/>
            <person name="Schmutz J."/>
            <person name="Yin T."/>
            <person name="Chalot M."/>
            <person name="Henrissat B."/>
            <person name="Kuees U."/>
            <person name="Lucas S."/>
            <person name="Van de Peer Y."/>
            <person name="Podila G.K."/>
            <person name="Polle A."/>
            <person name="Pukkila P.J."/>
            <person name="Richardson P.M."/>
            <person name="Rouze P."/>
            <person name="Sanders I.R."/>
            <person name="Stajich J.E."/>
            <person name="Tunlid A."/>
            <person name="Tuskan G."/>
            <person name="Grigoriev I.V."/>
        </authorList>
    </citation>
    <scope>NUCLEOTIDE SEQUENCE [LARGE SCALE GENOMIC DNA]</scope>
    <source>
        <strain evidence="11">S238N-H82 / ATCC MYA-4686</strain>
    </source>
</reference>
<protein>
    <submittedName>
        <fullName evidence="10">Predicted protein</fullName>
    </submittedName>
</protein>
<evidence type="ECO:0000313" key="10">
    <source>
        <dbReference type="EMBL" id="EDR12144.1"/>
    </source>
</evidence>
<sequence>MLALRGIPVCVAWASEPNNEQNFSWHSTQTIKVFLSLDQQLSSGDATPSCHTASAMSNAGESSKRSDIIDITNGNLHEILTQQDGVHLDQIKSYLEPRKEQLRRVTDVFGKPSAASRKKIESGSVPLPDGEVVQVDDGQKECVFAVSDKFQIDEVQACILVRAFIFSHGLSGTSSGSLEAIAAELAENITPFYDAERLHTFRVLIPLFYVMGNSDHRLHEFALEFVPRVLPDGTKFAEEIVAEYIRKTKEVLPSKLTGDPKKASQWAKQSLKDQLVLLEVLFWAMFNYVQCTGPLVVTIYEAAYGTCLGSTQANNTLLLDEESRQMQQDCAAIWILITTEILELESLSDPQFLDFSEDTDNYTSSPTSLQRIHELVTTHGDSQYCCTYLAWTYVLSRLHSKAAEIKELPPSYQTFFDAISQRQNREPLHVQMAKTCLEPEAGLFNLLGNLLTNSPLFVTAVSWRTGSSISDPNAVAFRSVLKGFIMAIVELVPVELIPEFDALVEVWIALFGRSESSSVSGICRQFWEADFRTGIARRAILDVARQRFPIQVKPLTRLLRAMTGSGFLDTDSLSTADSSHEGEGLSEERKDCDTCVFHYLYKLPTFSQVLPLSACTGAHAIYERQPERYGSSKTNSGPTYLNLRPIRLPGGSVLPAKSTGKVLSGDGADHVVVCWQHEHSGWKVILEILTDYVNRKRMDYGSGGTYRDVSFGRRGSAQIMTLQIGDIGMERDSHGDEDMITDVLDLVRSVIRDNPQQAAELMFSLEDGEPVVAHTMTESQPPDLVQLTTMILEEALSRSNGGAKSPSRIKLITSAISVLSALLAIPNYSGRVWLYIRSTTTLFGSDKVHGFASAALTTERATGQYTMTLALLHLVQQLFREASTSIVPDNVRLQQVKEEVLLRAARFVHIEIWIEHLGWKYNQLGDRFEIGKRVTSFYLEVLEHAPPLLEERPFATLSQSVADALLFKATTSTINPLVSSVSSGAHVLRMLAAARRQGDISRLVLLLAYHLRLCRLILTYKLRTDMASKPCLLEQALCARVTSGPTTEQGQMKHDPINVLASYVSDRTVHTILPVEAIRLLTALGASLSCASPSPPTIVGHLSNPETTVALFVRIISHPYDELALRNGIWNFISLAVDKEPALSGLFVTGKFRAPSDVKALEAKGDDKKAGDEEMYAPTSALEAARDMLLTWRELWEANPQLLASVFRFLNVVWEHAFEHMAVLQPLRSDADFWDQIVSAACTEVGPAPDYEIIESTVFDEAARSNHHEAIAMHAYRTLVRSFALRIVSLDIGIHIQLNGSEPSTKKPESYLRILPQLKSQDELTELLAEASPSSFAPQLHDSIIEHMKRHFPGLTLQQLELQEPVTEREYGDSFVFSPTLLRSRLHAYPRDDGMDEPADVVEKELLSINLNLSLAHSQTALAEAWETLLRRVTAYLRSDDTVRPILLSIAATLSYDIAAEQRSGDMMATIHGTRLSLLLSILELAWFSSTDKAKEVQSFLEVVQNLRGIITNEAQSPARSFLGQFPIPFHRALLQIIYFVTKQSRSLIGRPKVVNGTQRVNVTITVEATLTMVIDALRVVFIAARSRKDVDLDRDMELLVSVFEQCTRADLTSSSAFWLARCQETDVIRASLDLYVHIDLVGLLDLPLLLSRKQPLYSPHILLFHMALVSNATAAERFASEGVLAAYSNNFISAAISSGQINVTLPELPTERSHAHVAYCAMISVVAAVISALGRQNHYFDSEACGFVQLYGDQISRALSWTIGDTITLPLVEEIEQVVNLFYAIAASVPAAANVNPAVNKVLRVFTTHALQLIQQLNYAITHPNHLTSLFEPVTNDERTLFEKAPPSGGDPLKRPLVAHLIHRLFRLSSNIIGTLVCISRADTVLSTSQEDWPISEALIVPVRSALVIVNFHSKIVVGEPASLGTLLELGNCTLDVLRDLVNRPAGQSISRTASLPGTYSTPLDVRQGVITARRNLEGVLLYSVTQLAMWLSKPEFDTTSVGDGEAEEQRVHNHNHGMMDVQKADAPMGAKERHRAGAGRPGISMAERLRRGMTGEMAGDLQSLLNKSKPVIAKSATVLGKEPVDVTQILLNFLQERKK</sequence>
<evidence type="ECO:0000256" key="8">
    <source>
        <dbReference type="SAM" id="MobiDB-lite"/>
    </source>
</evidence>
<dbReference type="GO" id="GO:0017056">
    <property type="term" value="F:structural constituent of nuclear pore"/>
    <property type="evidence" value="ECO:0007669"/>
    <property type="project" value="InterPro"/>
</dbReference>
<name>B0CZG5_LACBS</name>
<dbReference type="HOGENOM" id="CLU_233373_0_0_1"/>
<evidence type="ECO:0000256" key="7">
    <source>
        <dbReference type="ARBA" id="ARBA00023242"/>
    </source>
</evidence>